<gene>
    <name evidence="3" type="ORF">PV327_002341</name>
</gene>
<feature type="region of interest" description="Disordered" evidence="2">
    <location>
        <begin position="295"/>
        <end position="428"/>
    </location>
</feature>
<dbReference type="PANTHER" id="PTHR31353:SF1">
    <property type="entry name" value="PROTEIN FAM98B"/>
    <property type="match status" value="1"/>
</dbReference>
<proteinExistence type="inferred from homology"/>
<organism evidence="3 4">
    <name type="scientific">Microctonus hyperodae</name>
    <name type="common">Parasitoid wasp</name>
    <dbReference type="NCBI Taxonomy" id="165561"/>
    <lineage>
        <taxon>Eukaryota</taxon>
        <taxon>Metazoa</taxon>
        <taxon>Ecdysozoa</taxon>
        <taxon>Arthropoda</taxon>
        <taxon>Hexapoda</taxon>
        <taxon>Insecta</taxon>
        <taxon>Pterygota</taxon>
        <taxon>Neoptera</taxon>
        <taxon>Endopterygota</taxon>
        <taxon>Hymenoptera</taxon>
        <taxon>Apocrita</taxon>
        <taxon>Ichneumonoidea</taxon>
        <taxon>Braconidae</taxon>
        <taxon>Euphorinae</taxon>
        <taxon>Microctonus</taxon>
    </lineage>
</organism>
<dbReference type="InterPro" id="IPR018797">
    <property type="entry name" value="FAM98"/>
</dbReference>
<feature type="compositionally biased region" description="Polar residues" evidence="2">
    <location>
        <begin position="357"/>
        <end position="379"/>
    </location>
</feature>
<feature type="compositionally biased region" description="Basic and acidic residues" evidence="2">
    <location>
        <begin position="321"/>
        <end position="330"/>
    </location>
</feature>
<dbReference type="Pfam" id="PF10239">
    <property type="entry name" value="DUF2465"/>
    <property type="match status" value="1"/>
</dbReference>
<protein>
    <recommendedName>
        <fullName evidence="5">Protein FAM98A</fullName>
    </recommendedName>
</protein>
<evidence type="ECO:0000313" key="4">
    <source>
        <dbReference type="Proteomes" id="UP001168972"/>
    </source>
</evidence>
<accession>A0AA39FFD3</accession>
<evidence type="ECO:0000313" key="3">
    <source>
        <dbReference type="EMBL" id="KAK0168555.1"/>
    </source>
</evidence>
<evidence type="ECO:0000256" key="2">
    <source>
        <dbReference type="SAM" id="MobiDB-lite"/>
    </source>
</evidence>
<keyword evidence="4" id="KW-1185">Reference proteome</keyword>
<reference evidence="3" key="2">
    <citation type="submission" date="2023-03" db="EMBL/GenBank/DDBJ databases">
        <authorList>
            <person name="Inwood S.N."/>
            <person name="Skelly J.G."/>
            <person name="Guhlin J."/>
            <person name="Harrop T.W.R."/>
            <person name="Goldson S.G."/>
            <person name="Dearden P.K."/>
        </authorList>
    </citation>
    <scope>NUCLEOTIDE SEQUENCE</scope>
    <source>
        <strain evidence="3">Lincoln</strain>
        <tissue evidence="3">Whole body</tissue>
    </source>
</reference>
<comment type="caution">
    <text evidence="3">The sequence shown here is derived from an EMBL/GenBank/DDBJ whole genome shotgun (WGS) entry which is preliminary data.</text>
</comment>
<name>A0AA39FFD3_MICHY</name>
<dbReference type="EMBL" id="JAQQBR010001831">
    <property type="protein sequence ID" value="KAK0168555.1"/>
    <property type="molecule type" value="Genomic_DNA"/>
</dbReference>
<feature type="compositionally biased region" description="Gly residues" evidence="2">
    <location>
        <begin position="404"/>
        <end position="421"/>
    </location>
</feature>
<reference evidence="3" key="1">
    <citation type="journal article" date="2023" name="bioRxiv">
        <title>Scaffold-level genome assemblies of two parasitoid biocontrol wasps reveal the parthenogenesis mechanism and an associated novel virus.</title>
        <authorList>
            <person name="Inwood S."/>
            <person name="Skelly J."/>
            <person name="Guhlin J."/>
            <person name="Harrop T."/>
            <person name="Goldson S."/>
            <person name="Dearden P."/>
        </authorList>
    </citation>
    <scope>NUCLEOTIDE SEQUENCE</scope>
    <source>
        <strain evidence="3">Lincoln</strain>
        <tissue evidence="3">Whole body</tissue>
    </source>
</reference>
<dbReference type="AlphaFoldDB" id="A0AA39FFD3"/>
<feature type="compositionally biased region" description="Gly residues" evidence="2">
    <location>
        <begin position="334"/>
        <end position="347"/>
    </location>
</feature>
<evidence type="ECO:0000256" key="1">
    <source>
        <dbReference type="ARBA" id="ARBA00007218"/>
    </source>
</evidence>
<dbReference type="GO" id="GO:0072669">
    <property type="term" value="C:tRNA-splicing ligase complex"/>
    <property type="evidence" value="ECO:0007669"/>
    <property type="project" value="TreeGrafter"/>
</dbReference>
<evidence type="ECO:0008006" key="5">
    <source>
        <dbReference type="Google" id="ProtNLM"/>
    </source>
</evidence>
<sequence length="428" mass="47487">MEEELIQSLHDVGYEGPLIQLEKLQQALEGGAKSVDFTNLVSWLAKQLALFGCIDEHVHATTSPEDSSSFLLELSSFLKELGCVNSELISGNVNQRLATKHERILLLDYLIVELMASKIIHAKNPETASKLQLTINESDTAKSLKNMLVALQFGKPPDSISTEQLFNKLESKLKTILSSVSPDLLGKPLVIGELSPAQWKKLDQLQYDMMEEYKIRREMLLKRLDVTVQSFLWSDRIKMKEDQLNNCYRSKRDVMFPEPNVTIAQLLASRDDIAIIEKTSNAAVRKNTRSNVTKVIIGDVPDRGGRANEQAPPPPEMPSWQKDRAPDSSRRGGGRGGRAGHSGGESRGGYRDRKDATSNFGQNRDYQDYSQSGESFNRTDNFRGGYHRGGDRGGGGFNRKRGGRVQGGWAQGGGSSGGYNRGGNRSHY</sequence>
<dbReference type="Proteomes" id="UP001168972">
    <property type="component" value="Unassembled WGS sequence"/>
</dbReference>
<dbReference type="PANTHER" id="PTHR31353">
    <property type="entry name" value="FAM98"/>
    <property type="match status" value="1"/>
</dbReference>
<comment type="similarity">
    <text evidence="1">Belongs to the FAM98 family.</text>
</comment>